<feature type="transmembrane region" description="Helical" evidence="7">
    <location>
        <begin position="184"/>
        <end position="202"/>
    </location>
</feature>
<keyword evidence="5 7" id="KW-1133">Transmembrane helix</keyword>
<feature type="transmembrane region" description="Helical" evidence="7">
    <location>
        <begin position="581"/>
        <end position="599"/>
    </location>
</feature>
<feature type="transmembrane region" description="Helical" evidence="7">
    <location>
        <begin position="16"/>
        <end position="34"/>
    </location>
</feature>
<dbReference type="EMBL" id="JBHSMD010000004">
    <property type="protein sequence ID" value="MFC5493984.1"/>
    <property type="molecule type" value="Genomic_DNA"/>
</dbReference>
<dbReference type="PROSITE" id="PS50156">
    <property type="entry name" value="SSD"/>
    <property type="match status" value="1"/>
</dbReference>
<dbReference type="Proteomes" id="UP001595956">
    <property type="component" value="Unassembled WGS sequence"/>
</dbReference>
<comment type="similarity">
    <text evidence="2">Belongs to the resistance-nodulation-cell division (RND) (TC 2.A.6) family. MmpL subfamily.</text>
</comment>
<feature type="transmembrane region" description="Helical" evidence="7">
    <location>
        <begin position="650"/>
        <end position="669"/>
    </location>
</feature>
<evidence type="ECO:0000259" key="8">
    <source>
        <dbReference type="PROSITE" id="PS50156"/>
    </source>
</evidence>
<evidence type="ECO:0000256" key="4">
    <source>
        <dbReference type="ARBA" id="ARBA00022692"/>
    </source>
</evidence>
<protein>
    <submittedName>
        <fullName evidence="9">MMPL family transporter</fullName>
    </submittedName>
</protein>
<feature type="transmembrane region" description="Helical" evidence="7">
    <location>
        <begin position="376"/>
        <end position="395"/>
    </location>
</feature>
<dbReference type="SUPFAM" id="SSF82866">
    <property type="entry name" value="Multidrug efflux transporter AcrB transmembrane domain"/>
    <property type="match status" value="2"/>
</dbReference>
<dbReference type="RefSeq" id="WP_345179074.1">
    <property type="nucleotide sequence ID" value="NZ_BAABFQ010000007.1"/>
</dbReference>
<keyword evidence="3" id="KW-1003">Cell membrane</keyword>
<reference evidence="10" key="1">
    <citation type="journal article" date="2019" name="Int. J. Syst. Evol. Microbiol.">
        <title>The Global Catalogue of Microorganisms (GCM) 10K type strain sequencing project: providing services to taxonomists for standard genome sequencing and annotation.</title>
        <authorList>
            <consortium name="The Broad Institute Genomics Platform"/>
            <consortium name="The Broad Institute Genome Sequencing Center for Infectious Disease"/>
            <person name="Wu L."/>
            <person name="Ma J."/>
        </authorList>
    </citation>
    <scope>NUCLEOTIDE SEQUENCE [LARGE SCALE GENOMIC DNA]</scope>
    <source>
        <strain evidence="10">KACC 13778</strain>
    </source>
</reference>
<evidence type="ECO:0000256" key="3">
    <source>
        <dbReference type="ARBA" id="ARBA00022475"/>
    </source>
</evidence>
<gene>
    <name evidence="9" type="ORF">ACFPKY_12785</name>
</gene>
<dbReference type="InterPro" id="IPR050545">
    <property type="entry name" value="Mycobact_MmpL"/>
</dbReference>
<keyword evidence="4 7" id="KW-0812">Transmembrane</keyword>
<evidence type="ECO:0000313" key="10">
    <source>
        <dbReference type="Proteomes" id="UP001595956"/>
    </source>
</evidence>
<evidence type="ECO:0000256" key="7">
    <source>
        <dbReference type="SAM" id="Phobius"/>
    </source>
</evidence>
<evidence type="ECO:0000256" key="2">
    <source>
        <dbReference type="ARBA" id="ARBA00010157"/>
    </source>
</evidence>
<accession>A0ABW0N1D0</accession>
<sequence length="714" mass="75834">MHIQIAGKLTGRITKWIVLAAVIVVTMLLAPLAGKLTSVQNNEAESWLPESAESTQAIKELEAFQDPNDLVTTIVYYKESGLTEEDLAEIESHGPEIAEIEGVSNVITPQTAEEQGIPAPYVSEDGQVAKLDFTINRGDELWEDMPGVRDDVSELASIDGVEVYVAGAGGTTADQAAAFAGMDGRLLLITLCAVILILLVSYRSPVLWALPIFCAVVSLGIAMGLLYLLAKYADMTINGQTQFIMTVLVIGAGTDYALLLVARYREELRRHEDRHEAMAFALHRAAPAIFASASTVVVGLLCLMFAELNSTAGLGPANAVAVAVTFVVMVTLLPALLVICGRWVFWPFIPRFGSDEPTESGFWARTGNRIAPRPRVVWIFTTIALLIVALGALRLDTSGIPNDETYVAGQEVESVDGNAILVEHGLVDASSPVQVVANTDQAEAVVESMAGIEGIQEPAIVAEEDGTSLILANLTADPLDQASIEAVHEVRDAVHSVEGADALVGGWTAVTIDVEEASARDNKVVIPIMLLAVMLILMGLLRALASPLILIGTVILSFAAALGISGVVFDLVFDRPNTDPGFPLYAFVFLVALGIDYNIFLMTRVREETVGNGTRRGSLIALASTGGVITAAGIVLAATFGALATMPLTFALQIGTTIALGVLLDTMIVRSVLVTAINLDLGGKIWWPSALDRKPPVVPPKDPEREQVSEAASV</sequence>
<feature type="transmembrane region" description="Helical" evidence="7">
    <location>
        <begin position="242"/>
        <end position="264"/>
    </location>
</feature>
<keyword evidence="10" id="KW-1185">Reference proteome</keyword>
<dbReference type="InterPro" id="IPR000731">
    <property type="entry name" value="SSD"/>
</dbReference>
<comment type="subcellular location">
    <subcellularLocation>
        <location evidence="1">Cell membrane</location>
        <topology evidence="1">Multi-pass membrane protein</topology>
    </subcellularLocation>
</comment>
<organism evidence="9 10">
    <name type="scientific">Nocardioides caricicola</name>
    <dbReference type="NCBI Taxonomy" id="634770"/>
    <lineage>
        <taxon>Bacteria</taxon>
        <taxon>Bacillati</taxon>
        <taxon>Actinomycetota</taxon>
        <taxon>Actinomycetes</taxon>
        <taxon>Propionibacteriales</taxon>
        <taxon>Nocardioidaceae</taxon>
        <taxon>Nocardioides</taxon>
    </lineage>
</organism>
<dbReference type="InterPro" id="IPR004869">
    <property type="entry name" value="MMPL_dom"/>
</dbReference>
<dbReference type="Gene3D" id="1.20.1640.10">
    <property type="entry name" value="Multidrug efflux transporter AcrB transmembrane domain"/>
    <property type="match status" value="2"/>
</dbReference>
<comment type="caution">
    <text evidence="9">The sequence shown here is derived from an EMBL/GenBank/DDBJ whole genome shotgun (WGS) entry which is preliminary data.</text>
</comment>
<feature type="domain" description="SSD" evidence="8">
    <location>
        <begin position="212"/>
        <end position="339"/>
    </location>
</feature>
<dbReference type="PANTHER" id="PTHR33406:SF6">
    <property type="entry name" value="MEMBRANE PROTEIN YDGH-RELATED"/>
    <property type="match status" value="1"/>
</dbReference>
<feature type="transmembrane region" description="Helical" evidence="7">
    <location>
        <begin position="524"/>
        <end position="541"/>
    </location>
</feature>
<feature type="transmembrane region" description="Helical" evidence="7">
    <location>
        <begin position="548"/>
        <end position="569"/>
    </location>
</feature>
<feature type="transmembrane region" description="Helical" evidence="7">
    <location>
        <begin position="285"/>
        <end position="306"/>
    </location>
</feature>
<proteinExistence type="inferred from homology"/>
<feature type="transmembrane region" description="Helical" evidence="7">
    <location>
        <begin position="619"/>
        <end position="644"/>
    </location>
</feature>
<feature type="transmembrane region" description="Helical" evidence="7">
    <location>
        <begin position="209"/>
        <end position="230"/>
    </location>
</feature>
<evidence type="ECO:0000256" key="1">
    <source>
        <dbReference type="ARBA" id="ARBA00004651"/>
    </source>
</evidence>
<keyword evidence="6 7" id="KW-0472">Membrane</keyword>
<feature type="transmembrane region" description="Helical" evidence="7">
    <location>
        <begin position="318"/>
        <end position="345"/>
    </location>
</feature>
<evidence type="ECO:0000256" key="6">
    <source>
        <dbReference type="ARBA" id="ARBA00023136"/>
    </source>
</evidence>
<name>A0ABW0N1D0_9ACTN</name>
<evidence type="ECO:0000256" key="5">
    <source>
        <dbReference type="ARBA" id="ARBA00022989"/>
    </source>
</evidence>
<evidence type="ECO:0000313" key="9">
    <source>
        <dbReference type="EMBL" id="MFC5493984.1"/>
    </source>
</evidence>
<dbReference type="Pfam" id="PF03176">
    <property type="entry name" value="MMPL"/>
    <property type="match status" value="2"/>
</dbReference>
<dbReference type="PANTHER" id="PTHR33406">
    <property type="entry name" value="MEMBRANE PROTEIN MJ1562-RELATED"/>
    <property type="match status" value="1"/>
</dbReference>